<dbReference type="InterPro" id="IPR031107">
    <property type="entry name" value="Small_HSP"/>
</dbReference>
<organism evidence="5 6">
    <name type="scientific">Perilla frutescens var. hirtella</name>
    <name type="common">Perilla citriodora</name>
    <name type="synonym">Perilla setoyensis</name>
    <dbReference type="NCBI Taxonomy" id="608512"/>
    <lineage>
        <taxon>Eukaryota</taxon>
        <taxon>Viridiplantae</taxon>
        <taxon>Streptophyta</taxon>
        <taxon>Embryophyta</taxon>
        <taxon>Tracheophyta</taxon>
        <taxon>Spermatophyta</taxon>
        <taxon>Magnoliopsida</taxon>
        <taxon>eudicotyledons</taxon>
        <taxon>Gunneridae</taxon>
        <taxon>Pentapetalae</taxon>
        <taxon>asterids</taxon>
        <taxon>lamiids</taxon>
        <taxon>Lamiales</taxon>
        <taxon>Lamiaceae</taxon>
        <taxon>Nepetoideae</taxon>
        <taxon>Elsholtzieae</taxon>
        <taxon>Perilla</taxon>
    </lineage>
</organism>
<comment type="similarity">
    <text evidence="2 3">Belongs to the small heat shock protein (HSP20) family.</text>
</comment>
<comment type="caution">
    <text evidence="5">The sequence shown here is derived from an EMBL/GenBank/DDBJ whole genome shotgun (WGS) entry which is preliminary data.</text>
</comment>
<evidence type="ECO:0000313" key="6">
    <source>
        <dbReference type="Proteomes" id="UP001190926"/>
    </source>
</evidence>
<sequence length="161" mass="18530">MSLIPIFKNNPRSHLHDPFTMDIFKDLHNHHEAMVAQHAPLHRNTVAPFSTGATVEWNETPEAHVLRAELPGLKKEEVKVKVEEGKFLKISGKKKVEKEEKHENWHHVERSKGKFSRVFTLPDNSRADRVKSQFENAILVVTVPKRDVKKSHVVRNVEVNG</sequence>
<dbReference type="InterPro" id="IPR002068">
    <property type="entry name" value="A-crystallin/Hsp20_dom"/>
</dbReference>
<dbReference type="Gene3D" id="2.60.40.790">
    <property type="match status" value="1"/>
</dbReference>
<proteinExistence type="inferred from homology"/>
<protein>
    <recommendedName>
        <fullName evidence="4">SHSP domain-containing protein</fullName>
    </recommendedName>
</protein>
<evidence type="ECO:0000259" key="4">
    <source>
        <dbReference type="PROSITE" id="PS01031"/>
    </source>
</evidence>
<evidence type="ECO:0000256" key="2">
    <source>
        <dbReference type="PROSITE-ProRule" id="PRU00285"/>
    </source>
</evidence>
<dbReference type="InterPro" id="IPR008978">
    <property type="entry name" value="HSP20-like_chaperone"/>
</dbReference>
<dbReference type="PROSITE" id="PS01031">
    <property type="entry name" value="SHSP"/>
    <property type="match status" value="1"/>
</dbReference>
<keyword evidence="6" id="KW-1185">Reference proteome</keyword>
<keyword evidence="1" id="KW-0346">Stress response</keyword>
<accession>A0AAD4J069</accession>
<dbReference type="SUPFAM" id="SSF49764">
    <property type="entry name" value="HSP20-like chaperones"/>
    <property type="match status" value="1"/>
</dbReference>
<dbReference type="PANTHER" id="PTHR11527">
    <property type="entry name" value="HEAT-SHOCK PROTEIN 20 FAMILY MEMBER"/>
    <property type="match status" value="1"/>
</dbReference>
<dbReference type="EMBL" id="SDAM02000322">
    <property type="protein sequence ID" value="KAH6824803.1"/>
    <property type="molecule type" value="Genomic_DNA"/>
</dbReference>
<name>A0AAD4J069_PERFH</name>
<dbReference type="Proteomes" id="UP001190926">
    <property type="component" value="Unassembled WGS sequence"/>
</dbReference>
<dbReference type="Pfam" id="PF00011">
    <property type="entry name" value="HSP20"/>
    <property type="match status" value="1"/>
</dbReference>
<evidence type="ECO:0000313" key="5">
    <source>
        <dbReference type="EMBL" id="KAH6824803.1"/>
    </source>
</evidence>
<evidence type="ECO:0000256" key="1">
    <source>
        <dbReference type="ARBA" id="ARBA00023016"/>
    </source>
</evidence>
<feature type="domain" description="SHSP" evidence="4">
    <location>
        <begin position="46"/>
        <end position="161"/>
    </location>
</feature>
<evidence type="ECO:0000256" key="3">
    <source>
        <dbReference type="RuleBase" id="RU003616"/>
    </source>
</evidence>
<reference evidence="5 6" key="1">
    <citation type="journal article" date="2021" name="Nat. Commun.">
        <title>Incipient diploidization of the medicinal plant Perilla within 10,000 years.</title>
        <authorList>
            <person name="Zhang Y."/>
            <person name="Shen Q."/>
            <person name="Leng L."/>
            <person name="Zhang D."/>
            <person name="Chen S."/>
            <person name="Shi Y."/>
            <person name="Ning Z."/>
            <person name="Chen S."/>
        </authorList>
    </citation>
    <scope>NUCLEOTIDE SEQUENCE [LARGE SCALE GENOMIC DNA]</scope>
    <source>
        <strain evidence="6">cv. PC099</strain>
    </source>
</reference>
<dbReference type="AlphaFoldDB" id="A0AAD4J069"/>
<gene>
    <name evidence="5" type="ORF">C2S53_010878</name>
</gene>